<protein>
    <submittedName>
        <fullName evidence="2">ATPase</fullName>
    </submittedName>
</protein>
<name>A0A2D2ATE0_9CAUL</name>
<dbReference type="KEGG" id="cmb:CSW64_01970"/>
<dbReference type="Gene3D" id="3.40.50.300">
    <property type="entry name" value="P-loop containing nucleotide triphosphate hydrolases"/>
    <property type="match status" value="1"/>
</dbReference>
<dbReference type="SUPFAM" id="SSF52540">
    <property type="entry name" value="P-loop containing nucleoside triphosphate hydrolases"/>
    <property type="match status" value="1"/>
</dbReference>
<dbReference type="InterPro" id="IPR038727">
    <property type="entry name" value="NadR/Ttd14_AAA_dom"/>
</dbReference>
<dbReference type="AlphaFoldDB" id="A0A2D2ATE0"/>
<organism evidence="2 3">
    <name type="scientific">Caulobacter mirabilis</name>
    <dbReference type="NCBI Taxonomy" id="69666"/>
    <lineage>
        <taxon>Bacteria</taxon>
        <taxon>Pseudomonadati</taxon>
        <taxon>Pseudomonadota</taxon>
        <taxon>Alphaproteobacteria</taxon>
        <taxon>Caulobacterales</taxon>
        <taxon>Caulobacteraceae</taxon>
        <taxon>Caulobacter</taxon>
    </lineage>
</organism>
<keyword evidence="3" id="KW-1185">Reference proteome</keyword>
<evidence type="ECO:0000313" key="2">
    <source>
        <dbReference type="EMBL" id="ATQ41261.1"/>
    </source>
</evidence>
<dbReference type="OrthoDB" id="5638848at2"/>
<dbReference type="EMBL" id="CP024201">
    <property type="protein sequence ID" value="ATQ41261.1"/>
    <property type="molecule type" value="Genomic_DNA"/>
</dbReference>
<dbReference type="InterPro" id="IPR027417">
    <property type="entry name" value="P-loop_NTPase"/>
</dbReference>
<gene>
    <name evidence="2" type="ORF">CSW64_01970</name>
</gene>
<accession>A0A2D2ATE0</accession>
<feature type="domain" description="NadR/Ttd14 AAA" evidence="1">
    <location>
        <begin position="20"/>
        <end position="183"/>
    </location>
</feature>
<dbReference type="Proteomes" id="UP000228945">
    <property type="component" value="Chromosome"/>
</dbReference>
<dbReference type="Pfam" id="PF13521">
    <property type="entry name" value="AAA_28"/>
    <property type="match status" value="1"/>
</dbReference>
<evidence type="ECO:0000259" key="1">
    <source>
        <dbReference type="Pfam" id="PF13521"/>
    </source>
</evidence>
<dbReference type="RefSeq" id="WP_099620518.1">
    <property type="nucleotide sequence ID" value="NZ_CP024201.1"/>
</dbReference>
<proteinExistence type="predicted"/>
<sequence length="193" mass="21272">MSLEAAYDTAAAERDVDRFIVITGCSGGGKSTLLAELARRGFAVFPEAGRQIVKEQDWTGGDALPWTDPERFAELAVSRSLHFRIQAAGLPGPAFFDRSPIDQLAWMERTSRPVPTTISGAVRRCRYNRAVFVAPPWPEIFATDPERRHGFKAALEEYGPLVAAYERLGYRCAELPRTDVAARADFVLGTLGI</sequence>
<reference evidence="2 3" key="1">
    <citation type="submission" date="2017-10" db="EMBL/GenBank/DDBJ databases">
        <title>Genome sequence of Caulobacter mirabilis FWC38.</title>
        <authorList>
            <person name="Fiebig A."/>
            <person name="Crosson S."/>
        </authorList>
    </citation>
    <scope>NUCLEOTIDE SEQUENCE [LARGE SCALE GENOMIC DNA]</scope>
    <source>
        <strain evidence="2 3">FWC 38</strain>
    </source>
</reference>
<evidence type="ECO:0000313" key="3">
    <source>
        <dbReference type="Proteomes" id="UP000228945"/>
    </source>
</evidence>